<dbReference type="EC" id="5.2.1.8" evidence="1"/>
<proteinExistence type="predicted"/>
<dbReference type="AlphaFoldDB" id="A0A5K1K530"/>
<dbReference type="EMBL" id="LR728910">
    <property type="protein sequence ID" value="VWP00887.1"/>
    <property type="molecule type" value="Genomic_DNA"/>
</dbReference>
<name>A0A5K1K530_9APHY</name>
<organism evidence="1">
    <name type="scientific">Ganoderma boninense</name>
    <dbReference type="NCBI Taxonomy" id="34458"/>
    <lineage>
        <taxon>Eukaryota</taxon>
        <taxon>Fungi</taxon>
        <taxon>Dikarya</taxon>
        <taxon>Basidiomycota</taxon>
        <taxon>Agaricomycotina</taxon>
        <taxon>Agaricomycetes</taxon>
        <taxon>Polyporales</taxon>
        <taxon>Polyporaceae</taxon>
        <taxon>Ganoderma</taxon>
    </lineage>
</organism>
<reference evidence="1" key="1">
    <citation type="submission" date="2019-10" db="EMBL/GenBank/DDBJ databases">
        <authorList>
            <person name="Nor Muhammad N."/>
        </authorList>
    </citation>
    <scope>NUCLEOTIDE SEQUENCE</scope>
</reference>
<protein>
    <submittedName>
        <fullName evidence="1">Peptidyl-prolyl cis-trans isomerase (PPIase) (EC)</fullName>
        <ecNumber evidence="1">5.2.1.8</ecNumber>
    </submittedName>
</protein>
<sequence length="158" mass="18382">MVYELIETAKTDPDTRSLVLNLVRKILEKKAIYGGERTIRPLFRLPLRTWNYSVHLLLQQLVWMQDHWHECAADGAPCPLNFNEEERELIDQGAWQFARRMTYRWMLESAVGAGNDGRVPTDQYAEARMLCDAFAQEWNTDEWGPFPFQDGGRSAMNS</sequence>
<keyword evidence="1" id="KW-0413">Isomerase</keyword>
<gene>
    <name evidence="1" type="primary">I1V1W1</name>
</gene>
<accession>A0A5K1K530</accession>
<dbReference type="GO" id="GO:0003755">
    <property type="term" value="F:peptidyl-prolyl cis-trans isomerase activity"/>
    <property type="evidence" value="ECO:0007669"/>
    <property type="project" value="UniProtKB-EC"/>
</dbReference>
<evidence type="ECO:0000313" key="1">
    <source>
        <dbReference type="EMBL" id="VWP00887.1"/>
    </source>
</evidence>